<reference evidence="1 2" key="1">
    <citation type="submission" date="2021-06" db="EMBL/GenBank/DDBJ databases">
        <title>Ecological speciation of a Streptomyces species isolated from different habitats and geographic origins.</title>
        <authorList>
            <person name="Wang J."/>
        </authorList>
    </citation>
    <scope>NUCLEOTIDE SEQUENCE [LARGE SCALE GENOMIC DNA]</scope>
    <source>
        <strain evidence="1 2">FXJ8.012</strain>
    </source>
</reference>
<organism evidence="1 2">
    <name type="scientific">Streptomyces olivaceus</name>
    <dbReference type="NCBI Taxonomy" id="47716"/>
    <lineage>
        <taxon>Bacteria</taxon>
        <taxon>Bacillati</taxon>
        <taxon>Actinomycetota</taxon>
        <taxon>Actinomycetes</taxon>
        <taxon>Kitasatosporales</taxon>
        <taxon>Streptomycetaceae</taxon>
        <taxon>Streptomyces</taxon>
    </lineage>
</organism>
<evidence type="ECO:0008006" key="3">
    <source>
        <dbReference type="Google" id="ProtNLM"/>
    </source>
</evidence>
<dbReference type="PANTHER" id="PTHR34613">
    <property type="entry name" value="SLL0800 PROTEIN"/>
    <property type="match status" value="1"/>
</dbReference>
<protein>
    <recommendedName>
        <fullName evidence="3">Transposase (putative) YhgA-like domain-containing protein</fullName>
    </recommendedName>
</protein>
<accession>A0ABS7VXI1</accession>
<dbReference type="Proteomes" id="UP000758701">
    <property type="component" value="Unassembled WGS sequence"/>
</dbReference>
<dbReference type="RefSeq" id="WP_037760788.1">
    <property type="nucleotide sequence ID" value="NZ_BNEG01000003.1"/>
</dbReference>
<proteinExistence type="predicted"/>
<sequence length="307" mass="34087">MVTSTHETSHRIFQDHPEVLAPIFEALGLPPPAKADIVPLTPDATELKPLERRVDTVLRVEPSEGEPPFLLAVEAQTRRAPDKGVNWAYYVAYLRAKFELPVLLVAVCRSRKTARWAAGPFECKVGPWSSQITRPFVLGPDSVPEITDETLVAEQPALATFSAIVHSESRGIDAILNLLAHGMRAFDVATAKYWSEMLEVGLANTPARDRWRELEKVVISYFPGRGTVFEEAYYDGEAKGEAKGMAKAVLRLLENRGLAVSDDARTRVSDCTDLDRLDDWLDRAGTVEQVEELFDGMPDEPQEEQGS</sequence>
<comment type="caution">
    <text evidence="1">The sequence shown here is derived from an EMBL/GenBank/DDBJ whole genome shotgun (WGS) entry which is preliminary data.</text>
</comment>
<evidence type="ECO:0000313" key="1">
    <source>
        <dbReference type="EMBL" id="MBZ6149883.1"/>
    </source>
</evidence>
<gene>
    <name evidence="1" type="ORF">KVH32_01715</name>
</gene>
<dbReference type="PANTHER" id="PTHR34613:SF1">
    <property type="entry name" value="SLL6017 PROTEIN"/>
    <property type="match status" value="1"/>
</dbReference>
<keyword evidence="2" id="KW-1185">Reference proteome</keyword>
<dbReference type="EMBL" id="JAHSTP010000001">
    <property type="protein sequence ID" value="MBZ6149883.1"/>
    <property type="molecule type" value="Genomic_DNA"/>
</dbReference>
<evidence type="ECO:0000313" key="2">
    <source>
        <dbReference type="Proteomes" id="UP000758701"/>
    </source>
</evidence>
<name>A0ABS7VXI1_STROV</name>